<dbReference type="Proteomes" id="UP000034841">
    <property type="component" value="Unassembled WGS sequence"/>
</dbReference>
<evidence type="ECO:0000256" key="2">
    <source>
        <dbReference type="ARBA" id="ARBA00022692"/>
    </source>
</evidence>
<gene>
    <name evidence="7" type="primary">dsc2</name>
    <name evidence="7" type="ORF">CFO_g3003</name>
</gene>
<keyword evidence="3 6" id="KW-1133">Transmembrane helix</keyword>
<dbReference type="OrthoDB" id="272778at2759"/>
<feature type="transmembrane region" description="Helical" evidence="6">
    <location>
        <begin position="84"/>
        <end position="107"/>
    </location>
</feature>
<dbReference type="GO" id="GO:0006890">
    <property type="term" value="P:retrograde vesicle-mediated transport, Golgi to endoplasmic reticulum"/>
    <property type="evidence" value="ECO:0007669"/>
    <property type="project" value="InterPro"/>
</dbReference>
<feature type="transmembrane region" description="Helical" evidence="6">
    <location>
        <begin position="12"/>
        <end position="34"/>
    </location>
</feature>
<dbReference type="GO" id="GO:0004252">
    <property type="term" value="F:serine-type endopeptidase activity"/>
    <property type="evidence" value="ECO:0007669"/>
    <property type="project" value="TreeGrafter"/>
</dbReference>
<evidence type="ECO:0000256" key="6">
    <source>
        <dbReference type="SAM" id="Phobius"/>
    </source>
</evidence>
<evidence type="ECO:0000313" key="8">
    <source>
        <dbReference type="Proteomes" id="UP000034841"/>
    </source>
</evidence>
<dbReference type="GO" id="GO:0016020">
    <property type="term" value="C:membrane"/>
    <property type="evidence" value="ECO:0007669"/>
    <property type="project" value="UniProtKB-SubCell"/>
</dbReference>
<accession>A0A0F8B3K3</accession>
<evidence type="ECO:0000313" key="7">
    <source>
        <dbReference type="EMBL" id="KKF94650.1"/>
    </source>
</evidence>
<dbReference type="EMBL" id="LBBL01000145">
    <property type="protein sequence ID" value="KKF94650.1"/>
    <property type="molecule type" value="Genomic_DNA"/>
</dbReference>
<feature type="transmembrane region" description="Helical" evidence="6">
    <location>
        <begin position="54"/>
        <end position="72"/>
    </location>
</feature>
<dbReference type="PANTHER" id="PTHR43066">
    <property type="entry name" value="RHOMBOID-RELATED PROTEIN"/>
    <property type="match status" value="1"/>
</dbReference>
<protein>
    <submittedName>
        <fullName evidence="7">DSC E3 ubiquitin ligase complex subunit 2</fullName>
    </submittedName>
</protein>
<dbReference type="SMART" id="SM01160">
    <property type="entry name" value="DUF1751"/>
    <property type="match status" value="1"/>
</dbReference>
<keyword evidence="8" id="KW-1185">Reference proteome</keyword>
<dbReference type="AlphaFoldDB" id="A0A0F8B3K3"/>
<dbReference type="InterPro" id="IPR035952">
    <property type="entry name" value="Rhomboid-like_sf"/>
</dbReference>
<comment type="caution">
    <text evidence="7">The sequence shown here is derived from an EMBL/GenBank/DDBJ whole genome shotgun (WGS) entry which is preliminary data.</text>
</comment>
<feature type="region of interest" description="Disordered" evidence="5">
    <location>
        <begin position="235"/>
        <end position="260"/>
    </location>
</feature>
<dbReference type="PANTHER" id="PTHR43066:SF21">
    <property type="entry name" value="UBIQUITIN-ASSOCIATED DOMAIN-CONTAINING PROTEIN 2"/>
    <property type="match status" value="1"/>
</dbReference>
<dbReference type="InterPro" id="IPR013861">
    <property type="entry name" value="TMEM115/Pdh1/Rbl19"/>
</dbReference>
<dbReference type="SUPFAM" id="SSF144091">
    <property type="entry name" value="Rhomboid-like"/>
    <property type="match status" value="1"/>
</dbReference>
<evidence type="ECO:0000256" key="4">
    <source>
        <dbReference type="ARBA" id="ARBA00023136"/>
    </source>
</evidence>
<evidence type="ECO:0000256" key="5">
    <source>
        <dbReference type="SAM" id="MobiDB-lite"/>
    </source>
</evidence>
<dbReference type="Gene3D" id="1.20.1540.10">
    <property type="entry name" value="Rhomboid-like"/>
    <property type="match status" value="1"/>
</dbReference>
<organism evidence="7 8">
    <name type="scientific">Ceratocystis fimbriata f. sp. platani</name>
    <dbReference type="NCBI Taxonomy" id="88771"/>
    <lineage>
        <taxon>Eukaryota</taxon>
        <taxon>Fungi</taxon>
        <taxon>Dikarya</taxon>
        <taxon>Ascomycota</taxon>
        <taxon>Pezizomycotina</taxon>
        <taxon>Sordariomycetes</taxon>
        <taxon>Hypocreomycetidae</taxon>
        <taxon>Microascales</taxon>
        <taxon>Ceratocystidaceae</taxon>
        <taxon>Ceratocystis</taxon>
    </lineage>
</organism>
<comment type="subcellular location">
    <subcellularLocation>
        <location evidence="1">Membrane</location>
        <topology evidence="1">Multi-pass membrane protein</topology>
    </subcellularLocation>
</comment>
<feature type="transmembrane region" description="Helical" evidence="6">
    <location>
        <begin position="173"/>
        <end position="199"/>
    </location>
</feature>
<evidence type="ECO:0000256" key="3">
    <source>
        <dbReference type="ARBA" id="ARBA00022989"/>
    </source>
</evidence>
<keyword evidence="4 6" id="KW-0472">Membrane</keyword>
<dbReference type="GO" id="GO:0016874">
    <property type="term" value="F:ligase activity"/>
    <property type="evidence" value="ECO:0007669"/>
    <property type="project" value="UniProtKB-KW"/>
</dbReference>
<name>A0A0F8B3K3_CERFI</name>
<keyword evidence="7" id="KW-0436">Ligase</keyword>
<proteinExistence type="predicted"/>
<dbReference type="Pfam" id="PF08551">
    <property type="entry name" value="DUF1751"/>
    <property type="match status" value="1"/>
</dbReference>
<evidence type="ECO:0000256" key="1">
    <source>
        <dbReference type="ARBA" id="ARBA00004141"/>
    </source>
</evidence>
<reference evidence="7 8" key="1">
    <citation type="submission" date="2015-04" db="EMBL/GenBank/DDBJ databases">
        <title>Genome sequence of Ceratocystis platani, a major pathogen of plane trees.</title>
        <authorList>
            <person name="Belbahri L."/>
        </authorList>
    </citation>
    <scope>NUCLEOTIDE SEQUENCE [LARGE SCALE GENOMIC DNA]</scope>
    <source>
        <strain evidence="7 8">CFO</strain>
    </source>
</reference>
<keyword evidence="2 6" id="KW-0812">Transmembrane</keyword>
<feature type="compositionally biased region" description="Polar residues" evidence="5">
    <location>
        <begin position="240"/>
        <end position="255"/>
    </location>
</feature>
<sequence length="274" mass="30938">MSFTNTPVTKFMVIGLVTSSIAASLFDAKHYFYILIDPHLWRYGQFWRLFTYQLSYSNSSEVLFACMTLYNMRIVERIWGSRKYASFVLVTSMFTAVIPPFVLAFFMKLVTGGAFNYLPAGPTPVIFSILAQYHLLVPHLYQYRVSAMQSDTSTATAPLTGVTLSDKSYRYVLAMQLAMLQMPGSILSAILGWIIGYAWKDFMPAALVKWRLPGWMVGLAHHKRGAEFEGLRRRLEGEDSTATATSSGAQRQNGEAGQRRTMRQQIMDNMGVNI</sequence>